<dbReference type="GO" id="GO:0006229">
    <property type="term" value="P:dUTP biosynthetic process"/>
    <property type="evidence" value="ECO:0007669"/>
    <property type="project" value="InterPro"/>
</dbReference>
<dbReference type="AlphaFoldDB" id="A0A437SJE5"/>
<dbReference type="EMBL" id="LDER01000179">
    <property type="protein sequence ID" value="RVU63650.1"/>
    <property type="molecule type" value="Genomic_DNA"/>
</dbReference>
<gene>
    <name evidence="3" type="primary">dcd</name>
    <name evidence="3" type="ORF">BM74_13590</name>
</gene>
<dbReference type="InterPro" id="IPR033704">
    <property type="entry name" value="dUTPase_trimeric"/>
</dbReference>
<dbReference type="PANTHER" id="PTHR42680">
    <property type="entry name" value="DCTP DEAMINASE"/>
    <property type="match status" value="1"/>
</dbReference>
<keyword evidence="1" id="KW-0378">Hydrolase</keyword>
<dbReference type="Pfam" id="PF22769">
    <property type="entry name" value="DCD"/>
    <property type="match status" value="1"/>
</dbReference>
<dbReference type="RefSeq" id="WP_127813602.1">
    <property type="nucleotide sequence ID" value="NZ_LDER01000179.1"/>
</dbReference>
<dbReference type="Proteomes" id="UP000286687">
    <property type="component" value="Unassembled WGS sequence"/>
</dbReference>
<dbReference type="GO" id="GO:0008829">
    <property type="term" value="F:dCTP deaminase activity"/>
    <property type="evidence" value="ECO:0007669"/>
    <property type="project" value="InterPro"/>
</dbReference>
<keyword evidence="2" id="KW-0546">Nucleotide metabolism</keyword>
<accession>A0A437SJE5</accession>
<dbReference type="Gene3D" id="2.70.40.10">
    <property type="match status" value="1"/>
</dbReference>
<proteinExistence type="predicted"/>
<evidence type="ECO:0000313" key="3">
    <source>
        <dbReference type="EMBL" id="RVU63650.1"/>
    </source>
</evidence>
<dbReference type="InterPro" id="IPR036157">
    <property type="entry name" value="dUTPase-like_sf"/>
</dbReference>
<evidence type="ECO:0000313" key="4">
    <source>
        <dbReference type="Proteomes" id="UP000286687"/>
    </source>
</evidence>
<dbReference type="CDD" id="cd07557">
    <property type="entry name" value="trimeric_dUTPase"/>
    <property type="match status" value="1"/>
</dbReference>
<name>A0A437SJE5_BACTU</name>
<evidence type="ECO:0000256" key="2">
    <source>
        <dbReference type="ARBA" id="ARBA00023080"/>
    </source>
</evidence>
<dbReference type="NCBIfam" id="TIGR02274">
    <property type="entry name" value="dCTP_deam"/>
    <property type="match status" value="1"/>
</dbReference>
<protein>
    <submittedName>
        <fullName evidence="3">dCTP deaminase</fullName>
    </submittedName>
</protein>
<organism evidence="3 4">
    <name type="scientific">Bacillus thuringiensis</name>
    <dbReference type="NCBI Taxonomy" id="1428"/>
    <lineage>
        <taxon>Bacteria</taxon>
        <taxon>Bacillati</taxon>
        <taxon>Bacillota</taxon>
        <taxon>Bacilli</taxon>
        <taxon>Bacillales</taxon>
        <taxon>Bacillaceae</taxon>
        <taxon>Bacillus</taxon>
        <taxon>Bacillus cereus group</taxon>
    </lineage>
</organism>
<evidence type="ECO:0000256" key="1">
    <source>
        <dbReference type="ARBA" id="ARBA00022801"/>
    </source>
</evidence>
<sequence length="232" mass="26312">MFLSDKDLMFLAQNTNLIKPYIPENCEGATINLTLNNHIKVYESQDPIILGAEVPIECYREVDIRTEEFYLQPNQSILVQTNEYFKIPTNMAAQVLERYSVKLLGFMISPASYMNPGYEGRLSFLAINHSAVPIRLTPGIKFCQLALIKLTSEALKPYNKQSSTVYYQSESVNTSKLHLDTEIQSFLTDRGVSNVSLETAKELGDHLMTHMNEAAKEIADMLRKEYNGSNNE</sequence>
<reference evidence="3 4" key="1">
    <citation type="submission" date="2018-01" db="EMBL/GenBank/DDBJ databases">
        <title>Complete genome sequence of G25-42.</title>
        <authorList>
            <person name="Zheng Z."/>
            <person name="Sun M."/>
        </authorList>
    </citation>
    <scope>NUCLEOTIDE SEQUENCE [LARGE SCALE GENOMIC DNA]</scope>
    <source>
        <strain evidence="3 4">G25-42</strain>
    </source>
</reference>
<dbReference type="InterPro" id="IPR011962">
    <property type="entry name" value="dCTP_deaminase"/>
</dbReference>
<dbReference type="SUPFAM" id="SSF51283">
    <property type="entry name" value="dUTPase-like"/>
    <property type="match status" value="1"/>
</dbReference>
<comment type="caution">
    <text evidence="3">The sequence shown here is derived from an EMBL/GenBank/DDBJ whole genome shotgun (WGS) entry which is preliminary data.</text>
</comment>
<dbReference type="PANTHER" id="PTHR42680:SF3">
    <property type="entry name" value="DCTP DEAMINASE"/>
    <property type="match status" value="1"/>
</dbReference>